<dbReference type="SUPFAM" id="SSF51604">
    <property type="entry name" value="Enolase C-terminal domain-like"/>
    <property type="match status" value="1"/>
</dbReference>
<evidence type="ECO:0000256" key="3">
    <source>
        <dbReference type="ARBA" id="ARBA00022842"/>
    </source>
</evidence>
<evidence type="ECO:0000313" key="5">
    <source>
        <dbReference type="EMBL" id="ORM72154.1"/>
    </source>
</evidence>
<dbReference type="InterPro" id="IPR013341">
    <property type="entry name" value="Mandelate_racemase_N_dom"/>
</dbReference>
<accession>A0A1X1D675</accession>
<organism evidence="5 6">
    <name type="scientific">Pantoea rwandensis</name>
    <dbReference type="NCBI Taxonomy" id="1076550"/>
    <lineage>
        <taxon>Bacteria</taxon>
        <taxon>Pseudomonadati</taxon>
        <taxon>Pseudomonadota</taxon>
        <taxon>Gammaproteobacteria</taxon>
        <taxon>Enterobacterales</taxon>
        <taxon>Erwiniaceae</taxon>
        <taxon>Pantoea</taxon>
    </lineage>
</organism>
<keyword evidence="3" id="KW-0460">Magnesium</keyword>
<dbReference type="PANTHER" id="PTHR13794:SF58">
    <property type="entry name" value="MITOCHONDRIAL ENOLASE SUPERFAMILY MEMBER 1"/>
    <property type="match status" value="1"/>
</dbReference>
<comment type="cofactor">
    <cofactor evidence="1">
        <name>Mg(2+)</name>
        <dbReference type="ChEBI" id="CHEBI:18420"/>
    </cofactor>
</comment>
<gene>
    <name evidence="5" type="ORF">HA51_03655</name>
</gene>
<dbReference type="GO" id="GO:0016836">
    <property type="term" value="F:hydro-lyase activity"/>
    <property type="evidence" value="ECO:0007669"/>
    <property type="project" value="TreeGrafter"/>
</dbReference>
<dbReference type="Gene3D" id="3.20.20.120">
    <property type="entry name" value="Enolase-like C-terminal domain"/>
    <property type="match status" value="1"/>
</dbReference>
<evidence type="ECO:0000313" key="6">
    <source>
        <dbReference type="Proteomes" id="UP000193558"/>
    </source>
</evidence>
<dbReference type="InterPro" id="IPR046945">
    <property type="entry name" value="RHMD-like"/>
</dbReference>
<dbReference type="Pfam" id="PF13378">
    <property type="entry name" value="MR_MLE_C"/>
    <property type="match status" value="1"/>
</dbReference>
<dbReference type="CDD" id="cd03316">
    <property type="entry name" value="MR_like"/>
    <property type="match status" value="1"/>
</dbReference>
<dbReference type="SUPFAM" id="SSF54826">
    <property type="entry name" value="Enolase N-terminal domain-like"/>
    <property type="match status" value="1"/>
</dbReference>
<dbReference type="GO" id="GO:0000287">
    <property type="term" value="F:magnesium ion binding"/>
    <property type="evidence" value="ECO:0007669"/>
    <property type="project" value="TreeGrafter"/>
</dbReference>
<dbReference type="Pfam" id="PF02746">
    <property type="entry name" value="MR_MLE_N"/>
    <property type="match status" value="1"/>
</dbReference>
<dbReference type="Gene3D" id="3.30.390.10">
    <property type="entry name" value="Enolase-like, N-terminal domain"/>
    <property type="match status" value="1"/>
</dbReference>
<dbReference type="InterPro" id="IPR018110">
    <property type="entry name" value="Mandel_Rmase/mucon_lact_enz_CS"/>
</dbReference>
<protein>
    <submittedName>
        <fullName evidence="5">Mandelate racemase</fullName>
    </submittedName>
</protein>
<evidence type="ECO:0000259" key="4">
    <source>
        <dbReference type="SMART" id="SM00922"/>
    </source>
</evidence>
<evidence type="ECO:0000256" key="2">
    <source>
        <dbReference type="ARBA" id="ARBA00022723"/>
    </source>
</evidence>
<dbReference type="RefSeq" id="WP_084931958.1">
    <property type="nucleotide sequence ID" value="NZ_MLFR01000001.1"/>
</dbReference>
<evidence type="ECO:0000256" key="1">
    <source>
        <dbReference type="ARBA" id="ARBA00001946"/>
    </source>
</evidence>
<dbReference type="SFLD" id="SFLDS00001">
    <property type="entry name" value="Enolase"/>
    <property type="match status" value="1"/>
</dbReference>
<name>A0A1X1D675_9GAMM</name>
<dbReference type="EMBL" id="MLFR01000001">
    <property type="protein sequence ID" value="ORM72154.1"/>
    <property type="molecule type" value="Genomic_DNA"/>
</dbReference>
<dbReference type="OrthoDB" id="103536at2"/>
<dbReference type="PANTHER" id="PTHR13794">
    <property type="entry name" value="ENOLASE SUPERFAMILY, MANDELATE RACEMASE"/>
    <property type="match status" value="1"/>
</dbReference>
<dbReference type="PROSITE" id="PS00908">
    <property type="entry name" value="MR_MLE_1"/>
    <property type="match status" value="1"/>
</dbReference>
<dbReference type="GO" id="GO:0016052">
    <property type="term" value="P:carbohydrate catabolic process"/>
    <property type="evidence" value="ECO:0007669"/>
    <property type="project" value="TreeGrafter"/>
</dbReference>
<proteinExistence type="predicted"/>
<feature type="domain" description="Mandelate racemase/muconate lactonizing enzyme C-terminal" evidence="4">
    <location>
        <begin position="158"/>
        <end position="249"/>
    </location>
</feature>
<dbReference type="Proteomes" id="UP000193558">
    <property type="component" value="Unassembled WGS sequence"/>
</dbReference>
<reference evidence="5 6" key="1">
    <citation type="journal article" date="2017" name="Antonie Van Leeuwenhoek">
        <title>Phylogenomic resolution of the bacterial genus Pantoea and its relationship with Erwinia and Tatumella.</title>
        <authorList>
            <person name="Palmer M."/>
            <person name="Steenkamp E.T."/>
            <person name="Coetzee M.P."/>
            <person name="Chan W.Y."/>
            <person name="van Zyl E."/>
            <person name="De Maayer P."/>
            <person name="Coutinho T.A."/>
            <person name="Blom J."/>
            <person name="Smits T.H."/>
            <person name="Duffy B."/>
            <person name="Venter S.N."/>
        </authorList>
    </citation>
    <scope>NUCLEOTIDE SEQUENCE [LARGE SCALE GENOMIC DNA]</scope>
    <source>
        <strain evidence="5 6">LMG 26275</strain>
    </source>
</reference>
<dbReference type="InterPro" id="IPR029017">
    <property type="entry name" value="Enolase-like_N"/>
</dbReference>
<dbReference type="SMART" id="SM00922">
    <property type="entry name" value="MR_MLE"/>
    <property type="match status" value="1"/>
</dbReference>
<keyword evidence="2" id="KW-0479">Metal-binding</keyword>
<dbReference type="AlphaFoldDB" id="A0A1X1D675"/>
<dbReference type="GO" id="GO:0009063">
    <property type="term" value="P:amino acid catabolic process"/>
    <property type="evidence" value="ECO:0007669"/>
    <property type="project" value="InterPro"/>
</dbReference>
<dbReference type="PROSITE" id="PS00909">
    <property type="entry name" value="MR_MLE_2"/>
    <property type="match status" value="1"/>
</dbReference>
<comment type="caution">
    <text evidence="5">The sequence shown here is derived from an EMBL/GenBank/DDBJ whole genome shotgun (WGS) entry which is preliminary data.</text>
</comment>
<dbReference type="InterPro" id="IPR036849">
    <property type="entry name" value="Enolase-like_C_sf"/>
</dbReference>
<sequence>MKITAIEITRIAIPFDAHRRQPDAQETTYNAASPSLKRMETLLVKVITEDGIEGWGEAFGHLSNPVTEQSLINLVSPFFLQRTIPTSQQQIAELMQSAEQALHAFGRSGPVRYALSALDIALWDLLGKQQQKPLWQLMGAAHNQIERYASLVSYGNDAKEVAAQVQRAHAEGYRALKLHETHPDAIAAARDALPPNVDLMVDVNCPWSREQANAIASELRPLQLGWLEEPIWPPDDFLGLSQLRENGVPLAAGENVDGDFGFVNLFESGAVDIAQPSVAKVGGITAALRVFELARQYRVKVVPHCFYFGAGMLATAHLVATLPDDIKMEIPWITFEAQLYPSLPQSVRFNLNDAPGLGYEPDPAVLRDYRLSWTRIDSQGVKNHV</sequence>
<dbReference type="InterPro" id="IPR029065">
    <property type="entry name" value="Enolase_C-like"/>
</dbReference>
<dbReference type="InterPro" id="IPR013342">
    <property type="entry name" value="Mandelate_racemase_C"/>
</dbReference>